<dbReference type="EMBL" id="BRZM01003534">
    <property type="protein sequence ID" value="GLD49128.1"/>
    <property type="molecule type" value="Genomic_DNA"/>
</dbReference>
<dbReference type="Proteomes" id="UP001279410">
    <property type="component" value="Unassembled WGS sequence"/>
</dbReference>
<dbReference type="AlphaFoldDB" id="A0AAD3QYL4"/>
<feature type="region of interest" description="Disordered" evidence="1">
    <location>
        <begin position="1"/>
        <end position="90"/>
    </location>
</feature>
<feature type="region of interest" description="Disordered" evidence="1">
    <location>
        <begin position="118"/>
        <end position="154"/>
    </location>
</feature>
<name>A0AAD3QYL4_LATJO</name>
<sequence length="154" mass="16099">MEAAALPLPESSPSPSIRFYQSPGLHSPAAARPAQSPEAQGPPNVVLHPLLLYTSPQVSPDTSAEPVPSLITAESQNRDQHAGSLSPKMREDDEDFLIITCFMPRARLPILPSILTPSATTTAPPTGQGQGKQGVAPANMNKISGATSSVIRAT</sequence>
<keyword evidence="3" id="KW-1185">Reference proteome</keyword>
<protein>
    <submittedName>
        <fullName evidence="2">Proline-rich protein 12</fullName>
    </submittedName>
</protein>
<evidence type="ECO:0000313" key="3">
    <source>
        <dbReference type="Proteomes" id="UP001279410"/>
    </source>
</evidence>
<organism evidence="2 3">
    <name type="scientific">Lates japonicus</name>
    <name type="common">Japanese lates</name>
    <dbReference type="NCBI Taxonomy" id="270547"/>
    <lineage>
        <taxon>Eukaryota</taxon>
        <taxon>Metazoa</taxon>
        <taxon>Chordata</taxon>
        <taxon>Craniata</taxon>
        <taxon>Vertebrata</taxon>
        <taxon>Euteleostomi</taxon>
        <taxon>Actinopterygii</taxon>
        <taxon>Neopterygii</taxon>
        <taxon>Teleostei</taxon>
        <taxon>Neoteleostei</taxon>
        <taxon>Acanthomorphata</taxon>
        <taxon>Carangaria</taxon>
        <taxon>Carangaria incertae sedis</taxon>
        <taxon>Centropomidae</taxon>
        <taxon>Lates</taxon>
    </lineage>
</organism>
<proteinExistence type="predicted"/>
<accession>A0AAD3QYL4</accession>
<feature type="compositionally biased region" description="Polar residues" evidence="1">
    <location>
        <begin position="141"/>
        <end position="154"/>
    </location>
</feature>
<reference evidence="2" key="1">
    <citation type="submission" date="2022-08" db="EMBL/GenBank/DDBJ databases">
        <title>Genome sequencing of akame (Lates japonicus).</title>
        <authorList>
            <person name="Hashiguchi Y."/>
            <person name="Takahashi H."/>
        </authorList>
    </citation>
    <scope>NUCLEOTIDE SEQUENCE</scope>
    <source>
        <strain evidence="2">Kochi</strain>
    </source>
</reference>
<gene>
    <name evidence="2" type="ORF">AKAME5_002739400</name>
</gene>
<evidence type="ECO:0000256" key="1">
    <source>
        <dbReference type="SAM" id="MobiDB-lite"/>
    </source>
</evidence>
<evidence type="ECO:0000313" key="2">
    <source>
        <dbReference type="EMBL" id="GLD49128.1"/>
    </source>
</evidence>
<comment type="caution">
    <text evidence="2">The sequence shown here is derived from an EMBL/GenBank/DDBJ whole genome shotgun (WGS) entry which is preliminary data.</text>
</comment>
<feature type="compositionally biased region" description="Low complexity" evidence="1">
    <location>
        <begin position="1"/>
        <end position="16"/>
    </location>
</feature>